<dbReference type="AlphaFoldDB" id="A0A381R9Z7"/>
<feature type="transmembrane region" description="Helical" evidence="1">
    <location>
        <begin position="116"/>
        <end position="135"/>
    </location>
</feature>
<feature type="non-terminal residue" evidence="2">
    <location>
        <position position="848"/>
    </location>
</feature>
<feature type="transmembrane region" description="Helical" evidence="1">
    <location>
        <begin position="391"/>
        <end position="411"/>
    </location>
</feature>
<evidence type="ECO:0008006" key="3">
    <source>
        <dbReference type="Google" id="ProtNLM"/>
    </source>
</evidence>
<feature type="transmembrane region" description="Helical" evidence="1">
    <location>
        <begin position="216"/>
        <end position="237"/>
    </location>
</feature>
<feature type="transmembrane region" description="Helical" evidence="1">
    <location>
        <begin position="417"/>
        <end position="436"/>
    </location>
</feature>
<dbReference type="EMBL" id="UINC01001750">
    <property type="protein sequence ID" value="SUZ88044.1"/>
    <property type="molecule type" value="Genomic_DNA"/>
</dbReference>
<dbReference type="PANTHER" id="PTHR16214">
    <property type="entry name" value="TRANSMEMBRANE PROTEIN 260"/>
    <property type="match status" value="1"/>
</dbReference>
<keyword evidence="1" id="KW-0472">Membrane</keyword>
<feature type="transmembrane region" description="Helical" evidence="1">
    <location>
        <begin position="182"/>
        <end position="204"/>
    </location>
</feature>
<dbReference type="Pfam" id="PF11028">
    <property type="entry name" value="TMEM260-like"/>
    <property type="match status" value="1"/>
</dbReference>
<evidence type="ECO:0000313" key="2">
    <source>
        <dbReference type="EMBL" id="SUZ88044.1"/>
    </source>
</evidence>
<protein>
    <recommendedName>
        <fullName evidence="3">DUF2723 domain-containing protein</fullName>
    </recommendedName>
</protein>
<dbReference type="InterPro" id="IPR052724">
    <property type="entry name" value="GT117_domain-containing"/>
</dbReference>
<feature type="transmembrane region" description="Helical" evidence="1">
    <location>
        <begin position="53"/>
        <end position="74"/>
    </location>
</feature>
<organism evidence="2">
    <name type="scientific">marine metagenome</name>
    <dbReference type="NCBI Taxonomy" id="408172"/>
    <lineage>
        <taxon>unclassified sequences</taxon>
        <taxon>metagenomes</taxon>
        <taxon>ecological metagenomes</taxon>
    </lineage>
</organism>
<gene>
    <name evidence="2" type="ORF">METZ01_LOCUS40898</name>
</gene>
<feature type="transmembrane region" description="Helical" evidence="1">
    <location>
        <begin position="86"/>
        <end position="104"/>
    </location>
</feature>
<dbReference type="PANTHER" id="PTHR16214:SF3">
    <property type="entry name" value="TRANSMEMBRANE PROTEIN 260"/>
    <property type="match status" value="1"/>
</dbReference>
<keyword evidence="1" id="KW-1133">Transmembrane helix</keyword>
<feature type="transmembrane region" description="Helical" evidence="1">
    <location>
        <begin position="448"/>
        <end position="469"/>
    </location>
</feature>
<dbReference type="InterPro" id="IPR021280">
    <property type="entry name" value="TMEM260-like"/>
</dbReference>
<name>A0A381R9Z7_9ZZZZ</name>
<proteinExistence type="predicted"/>
<feature type="transmembrane region" description="Helical" evidence="1">
    <location>
        <begin position="147"/>
        <end position="176"/>
    </location>
</feature>
<accession>A0A381R9Z7</accession>
<keyword evidence="1" id="KW-0812">Transmembrane</keyword>
<feature type="transmembrane region" description="Helical" evidence="1">
    <location>
        <begin position="481"/>
        <end position="501"/>
    </location>
</feature>
<reference evidence="2" key="1">
    <citation type="submission" date="2018-05" db="EMBL/GenBank/DDBJ databases">
        <authorList>
            <person name="Lanie J.A."/>
            <person name="Ng W.-L."/>
            <person name="Kazmierczak K.M."/>
            <person name="Andrzejewski T.M."/>
            <person name="Davidsen T.M."/>
            <person name="Wayne K.J."/>
            <person name="Tettelin H."/>
            <person name="Glass J.I."/>
            <person name="Rusch D."/>
            <person name="Podicherti R."/>
            <person name="Tsui H.-C.T."/>
            <person name="Winkler M.E."/>
        </authorList>
    </citation>
    <scope>NUCLEOTIDE SEQUENCE</scope>
</reference>
<evidence type="ECO:0000256" key="1">
    <source>
        <dbReference type="SAM" id="Phobius"/>
    </source>
</evidence>
<sequence length="848" mass="96567">MAPTVSYWDCGEFIATSYILGVPHPPGSPLFLIIGRIFSMLPFSSDIAYRVNIISPLVSALAVMFLYLIIVQLVRQFRGKIETVEDRLITFGSAAVGALIFAFTDSHWFNAIEAEVYAMSTLSTAIVAWLILHWAERADKPGNERYVLLISYVLGLATGIHLLNLLALPFMGMIIYFKKVKFSWRSFIIMGAITGGIFFGIYLGIIKGFPQIAAKIGLFGMAVVMVAVFSATVVAIIQKRRLASLILSSAVLVIVGYSTYGMLFIRSSQDPAIDENNPETVERAIRYLEREQYGAIFTLPRRYKKEQVGSYPHKVSVVGRPTNGQNFSSSQNYKYMFHDLGTQLNFLWDYQIVRMYARYFLWQFAGRGPAGDKWVSEFGALKKRGEDGVDWSQFGLPLPFLMGVLGMVYHFKRDPKRAWSVFSLFFMTGLAVIFYLNQDKFQPRERDYSYVGSFLAYSIWIGIAAAALLDKVVNTLKQKNMAYNTMYASVALLFLVPGIMLSSNYHSHDRSGNYVAWDYSYNILQTCEPNAIIFTNGDNDTFPLWYLQEVEGIRKDVTVANLSLLNTDWYIQQLRELRSGSERFINLTDEQISGKRPIGLNPVDGKPLFLRVDRWKNTPITVPVAGDPDNKEGKVSWTLKPTIGGGGIRVQDLMILHIIQQSKWQIPIYFAVTVSPSNRIGLEKYLQMEGLAFRLRSHGVPPVNYDRLSKNLMTVVEDTTWTTDYVPGYKYRNLDDPEVYLNPNILKLLQNYRSAFMQLGMNKYQKLRNKRKDSFTTDDDLERFKHEALEPLNLMADLMPEDVVPINSEEMKLQMGQIYHDSGDVERGKEILQQFHNSNRPDIVAYLL</sequence>
<feature type="transmembrane region" description="Helical" evidence="1">
    <location>
        <begin position="243"/>
        <end position="265"/>
    </location>
</feature>